<feature type="non-terminal residue" evidence="1">
    <location>
        <position position="1"/>
    </location>
</feature>
<accession>A0ABN7PDT8</accession>
<gene>
    <name evidence="1" type="ORF">TPAB3V08_LOCUS12892</name>
</gene>
<keyword evidence="2" id="KW-1185">Reference proteome</keyword>
<organism evidence="1 2">
    <name type="scientific">Timema podura</name>
    <name type="common">Walking stick</name>
    <dbReference type="NCBI Taxonomy" id="61482"/>
    <lineage>
        <taxon>Eukaryota</taxon>
        <taxon>Metazoa</taxon>
        <taxon>Ecdysozoa</taxon>
        <taxon>Arthropoda</taxon>
        <taxon>Hexapoda</taxon>
        <taxon>Insecta</taxon>
        <taxon>Pterygota</taxon>
        <taxon>Neoptera</taxon>
        <taxon>Polyneoptera</taxon>
        <taxon>Phasmatodea</taxon>
        <taxon>Timematodea</taxon>
        <taxon>Timematoidea</taxon>
        <taxon>Timematidae</taxon>
        <taxon>Timema</taxon>
    </lineage>
</organism>
<comment type="caution">
    <text evidence="1">The sequence shown here is derived from an EMBL/GenBank/DDBJ whole genome shotgun (WGS) entry which is preliminary data.</text>
</comment>
<proteinExistence type="predicted"/>
<dbReference type="Proteomes" id="UP001153148">
    <property type="component" value="Unassembled WGS sequence"/>
</dbReference>
<dbReference type="EMBL" id="CAJPIN010048529">
    <property type="protein sequence ID" value="CAG2065949.1"/>
    <property type="molecule type" value="Genomic_DNA"/>
</dbReference>
<evidence type="ECO:0000313" key="1">
    <source>
        <dbReference type="EMBL" id="CAG2065949.1"/>
    </source>
</evidence>
<protein>
    <submittedName>
        <fullName evidence="1">Uncharacterized protein</fullName>
    </submittedName>
</protein>
<reference evidence="1" key="1">
    <citation type="submission" date="2021-03" db="EMBL/GenBank/DDBJ databases">
        <authorList>
            <person name="Tran Van P."/>
        </authorList>
    </citation>
    <scope>NUCLEOTIDE SEQUENCE</scope>
</reference>
<evidence type="ECO:0000313" key="2">
    <source>
        <dbReference type="Proteomes" id="UP001153148"/>
    </source>
</evidence>
<sequence length="123" mass="14326">DETDTSNSVHEIVKTEIKLNDSSLGIMDSNIDHFAPVDKSEEVFVLNIEKKGNVKLQIVLRWFKQEDIVLHMVGERNVKLRIVPRNLRKEDIVLHMEGKGNVKLKIVLRWFRQEDIVLHMEGV</sequence>
<name>A0ABN7PDT8_TIMPD</name>